<evidence type="ECO:0000313" key="2">
    <source>
        <dbReference type="EMBL" id="USQ13330.1"/>
    </source>
</evidence>
<evidence type="ECO:0000313" key="3">
    <source>
        <dbReference type="Proteomes" id="UP001057474"/>
    </source>
</evidence>
<evidence type="ECO:0000256" key="1">
    <source>
        <dbReference type="SAM" id="MobiDB-lite"/>
    </source>
</evidence>
<proteinExistence type="predicted"/>
<dbReference type="Proteomes" id="UP001057474">
    <property type="component" value="Chromosome"/>
</dbReference>
<feature type="region of interest" description="Disordered" evidence="1">
    <location>
        <begin position="174"/>
        <end position="217"/>
    </location>
</feature>
<sequence length="472" mass="53419">MGKKTSDLKKMLSSKNIDTSDFILIALDILHNEKSTSNEPEQLTSLIKECKQNYLDLDYEATTEKLITVARTLADKSIAGLLESTAKRAAKNSNPEKVQSRRYFENHLVNEQWASLNNESHKDSMDRFAKFMAGANLLYSEQENFAKLKKVNNLEDMEMVIAAMRGFGEKTESILSRESSMRKEENEPLSKFKDRGRKRDSKDVGDTLNPGIIKANTPTPVDELREKAVTGSITDSFLINKKIESGYSSTNVDVPFVNSVSGTAYTLAAVLDQYIEQNSKEPNLQTDVNNIVQVFVSFTCKSGFHSLSEMADVLRSPEVEEVFRKHNLNINYSCPIEILDETIKASTQYAETRAAQKMSLHELHSQSLFNRHSGEKPTGKAYPHELQMLVREEKQSGPRVARALKELYQNEKYGPDDCKDIAQRYLNYATAKHPHANTRDVKEFIKEMNTAITKRIDTTEDRIEHLSPGGMI</sequence>
<protein>
    <recommendedName>
        <fullName evidence="4">Substrate of the Dot/Icm secretion system</fullName>
    </recommendedName>
</protein>
<keyword evidence="3" id="KW-1185">Reference proteome</keyword>
<evidence type="ECO:0008006" key="4">
    <source>
        <dbReference type="Google" id="ProtNLM"/>
    </source>
</evidence>
<organism evidence="2 3">
    <name type="scientific">Legionella lytica</name>
    <dbReference type="NCBI Taxonomy" id="96232"/>
    <lineage>
        <taxon>Bacteria</taxon>
        <taxon>Pseudomonadati</taxon>
        <taxon>Pseudomonadota</taxon>
        <taxon>Gammaproteobacteria</taxon>
        <taxon>Legionellales</taxon>
        <taxon>Legionellaceae</taxon>
        <taxon>Legionella</taxon>
    </lineage>
</organism>
<accession>A0ABY4Y6Y3</accession>
<reference evidence="2" key="1">
    <citation type="submission" date="2021-03" db="EMBL/GenBank/DDBJ databases">
        <title>Legionella lytica PCM 2298.</title>
        <authorList>
            <person name="Koper P."/>
        </authorList>
    </citation>
    <scope>NUCLEOTIDE SEQUENCE</scope>
    <source>
        <strain evidence="2">PCM 2298</strain>
    </source>
</reference>
<gene>
    <name evidence="2" type="ORF">J2N86_11635</name>
</gene>
<name>A0ABY4Y6Y3_9GAMM</name>
<dbReference type="EMBL" id="CP071527">
    <property type="protein sequence ID" value="USQ13330.1"/>
    <property type="molecule type" value="Genomic_DNA"/>
</dbReference>
<feature type="compositionally biased region" description="Basic and acidic residues" evidence="1">
    <location>
        <begin position="179"/>
        <end position="193"/>
    </location>
</feature>
<dbReference type="RefSeq" id="WP_252579631.1">
    <property type="nucleotide sequence ID" value="NZ_CP071527.1"/>
</dbReference>